<feature type="transmembrane region" description="Helical" evidence="7">
    <location>
        <begin position="194"/>
        <end position="214"/>
    </location>
</feature>
<dbReference type="EMBL" id="SWMS01000017">
    <property type="protein sequence ID" value="TKG65717.1"/>
    <property type="molecule type" value="Genomic_DNA"/>
</dbReference>
<name>A0ABY2RYL6_9PSEU</name>
<dbReference type="InterPro" id="IPR003838">
    <property type="entry name" value="ABC3_permease_C"/>
</dbReference>
<keyword evidence="2" id="KW-1003">Cell membrane</keyword>
<evidence type="ECO:0000313" key="9">
    <source>
        <dbReference type="EMBL" id="TKG65717.1"/>
    </source>
</evidence>
<organism evidence="9 10">
    <name type="scientific">Prauserella endophytica</name>
    <dbReference type="NCBI Taxonomy" id="1592324"/>
    <lineage>
        <taxon>Bacteria</taxon>
        <taxon>Bacillati</taxon>
        <taxon>Actinomycetota</taxon>
        <taxon>Actinomycetes</taxon>
        <taxon>Pseudonocardiales</taxon>
        <taxon>Pseudonocardiaceae</taxon>
        <taxon>Prauserella</taxon>
        <taxon>Prauserella coralliicola group</taxon>
    </lineage>
</organism>
<feature type="transmembrane region" description="Helical" evidence="7">
    <location>
        <begin position="226"/>
        <end position="253"/>
    </location>
</feature>
<dbReference type="Pfam" id="PF02687">
    <property type="entry name" value="FtsX"/>
    <property type="match status" value="2"/>
</dbReference>
<keyword evidence="5 7" id="KW-0472">Membrane</keyword>
<dbReference type="InterPro" id="IPR050250">
    <property type="entry name" value="Macrolide_Exporter_MacB"/>
</dbReference>
<reference evidence="9 10" key="1">
    <citation type="journal article" date="2015" name="Antonie Van Leeuwenhoek">
        <title>Prauserella endophytica sp. nov., an endophytic actinobacterium isolated from Tamarix taklamakanensis.</title>
        <authorList>
            <person name="Liu J.M."/>
            <person name="Habden X."/>
            <person name="Guo L."/>
            <person name="Tuo L."/>
            <person name="Jiang Z.K."/>
            <person name="Liu S.W."/>
            <person name="Liu X.F."/>
            <person name="Chen L."/>
            <person name="Li R.F."/>
            <person name="Zhang Y.Q."/>
            <person name="Sun C.H."/>
        </authorList>
    </citation>
    <scope>NUCLEOTIDE SEQUENCE [LARGE SCALE GENOMIC DNA]</scope>
    <source>
        <strain evidence="9 10">CGMCC 4.7182</strain>
    </source>
</reference>
<evidence type="ECO:0000256" key="3">
    <source>
        <dbReference type="ARBA" id="ARBA00022692"/>
    </source>
</evidence>
<comment type="caution">
    <text evidence="9">The sequence shown here is derived from an EMBL/GenBank/DDBJ whole genome shotgun (WGS) entry which is preliminary data.</text>
</comment>
<keyword evidence="10" id="KW-1185">Reference proteome</keyword>
<comment type="subcellular location">
    <subcellularLocation>
        <location evidence="1">Cell membrane</location>
        <topology evidence="1">Multi-pass membrane protein</topology>
    </subcellularLocation>
</comment>
<accession>A0ABY2RYL6</accession>
<dbReference type="PANTHER" id="PTHR30572:SF4">
    <property type="entry name" value="ABC TRANSPORTER PERMEASE YTRF"/>
    <property type="match status" value="1"/>
</dbReference>
<feature type="transmembrane region" description="Helical" evidence="7">
    <location>
        <begin position="496"/>
        <end position="522"/>
    </location>
</feature>
<evidence type="ECO:0000313" key="10">
    <source>
        <dbReference type="Proteomes" id="UP000309992"/>
    </source>
</evidence>
<evidence type="ECO:0000256" key="1">
    <source>
        <dbReference type="ARBA" id="ARBA00004651"/>
    </source>
</evidence>
<evidence type="ECO:0000256" key="6">
    <source>
        <dbReference type="ARBA" id="ARBA00038076"/>
    </source>
</evidence>
<gene>
    <name evidence="9" type="ORF">FCN18_26275</name>
</gene>
<protein>
    <submittedName>
        <fullName evidence="9">ABC transporter permease</fullName>
    </submittedName>
</protein>
<feature type="transmembrane region" description="Helical" evidence="7">
    <location>
        <begin position="97"/>
        <end position="122"/>
    </location>
</feature>
<evidence type="ECO:0000256" key="5">
    <source>
        <dbReference type="ARBA" id="ARBA00023136"/>
    </source>
</evidence>
<evidence type="ECO:0000256" key="4">
    <source>
        <dbReference type="ARBA" id="ARBA00022989"/>
    </source>
</evidence>
<sequence length="626" mass="63752">MLRLSWSTFRERWQLFIGAIVTVCLGVALVQSSLLILVTAATSGLVEAIALLAITLGVSTFLAVFIVSSTFAFTVAQRRRDLALLRLVGAGRGQVRRLLLSEALLLGVLGTASGVPLGLVAMDVQTSLLTSLGFVPPDFAARWRDWILGVSAGVGVGVALAGVLAASRRAGRVRPLDALRDTGEGARVMTGARWFFGLLFLAGTVALVTVSAFVGPEGAIPLTINAALTASVALSALSPLVVPLVGRLLGLLLRGSTLGTLAQANLRDGVRRSASTAAPLLVLVALLVGQTGVLASIDRASVHEQRRDLAGDLVVTSTGPGAAGLESVPGVAVAAERLRVPMTVTTRTVDDGEVETETEDFDAAVVDPAAYAQTYRRAPEAGSLADLRGDTVAVGSGRYPLGAELEAGIGGRTVTLRVAAVLPQTMGGGEEILLPPGLVPDPVASAATAETIVRVEPGADTSDVAEAIGARGLGEVSTLDEWITASASRQQDTSSGIMTVVLGLSGLYALIAVVNAVVIAAAERRREFAVARVSGLSRGQVVRMALVESWAVTAVGLLLGGVAAAGTLAGIAGATARISGVATVVVPWELLGLTVAGALLVVGGTNVWTTLAATRSRPVALVGAGE</sequence>
<comment type="similarity">
    <text evidence="6">Belongs to the ABC-4 integral membrane protein family.</text>
</comment>
<keyword evidence="4 7" id="KW-1133">Transmembrane helix</keyword>
<evidence type="ECO:0000259" key="8">
    <source>
        <dbReference type="Pfam" id="PF02687"/>
    </source>
</evidence>
<keyword evidence="3 7" id="KW-0812">Transmembrane</keyword>
<feature type="domain" description="ABC3 transporter permease C-terminal" evidence="8">
    <location>
        <begin position="55"/>
        <end position="172"/>
    </location>
</feature>
<feature type="transmembrane region" description="Helical" evidence="7">
    <location>
        <begin position="12"/>
        <end position="37"/>
    </location>
</feature>
<feature type="transmembrane region" description="Helical" evidence="7">
    <location>
        <begin position="590"/>
        <end position="608"/>
    </location>
</feature>
<dbReference type="Proteomes" id="UP000309992">
    <property type="component" value="Unassembled WGS sequence"/>
</dbReference>
<evidence type="ECO:0000256" key="2">
    <source>
        <dbReference type="ARBA" id="ARBA00022475"/>
    </source>
</evidence>
<feature type="transmembrane region" description="Helical" evidence="7">
    <location>
        <begin position="550"/>
        <end position="578"/>
    </location>
</feature>
<feature type="domain" description="ABC3 transporter permease C-terminal" evidence="8">
    <location>
        <begin position="500"/>
        <end position="608"/>
    </location>
</feature>
<feature type="transmembrane region" description="Helical" evidence="7">
    <location>
        <begin position="49"/>
        <end position="76"/>
    </location>
</feature>
<dbReference type="PANTHER" id="PTHR30572">
    <property type="entry name" value="MEMBRANE COMPONENT OF TRANSPORTER-RELATED"/>
    <property type="match status" value="1"/>
</dbReference>
<feature type="transmembrane region" description="Helical" evidence="7">
    <location>
        <begin position="146"/>
        <end position="166"/>
    </location>
</feature>
<feature type="transmembrane region" description="Helical" evidence="7">
    <location>
        <begin position="274"/>
        <end position="297"/>
    </location>
</feature>
<evidence type="ECO:0000256" key="7">
    <source>
        <dbReference type="SAM" id="Phobius"/>
    </source>
</evidence>
<dbReference type="RefSeq" id="WP_137096369.1">
    <property type="nucleotide sequence ID" value="NZ_SWMS01000017.1"/>
</dbReference>
<proteinExistence type="inferred from homology"/>